<dbReference type="AlphaFoldDB" id="A0A6A4HGV1"/>
<evidence type="ECO:0000313" key="1">
    <source>
        <dbReference type="EMBL" id="KAE9397093.1"/>
    </source>
</evidence>
<proteinExistence type="predicted"/>
<feature type="non-terminal residue" evidence="1">
    <location>
        <position position="65"/>
    </location>
</feature>
<dbReference type="OrthoDB" id="3228311at2759"/>
<sequence>RLTKSHTGEYLAEKVAESLKEYGLDTSILSMTMDNASNNDALLRELTHLLPSDATVGSHYQIRCF</sequence>
<evidence type="ECO:0008006" key="3">
    <source>
        <dbReference type="Google" id="ProtNLM"/>
    </source>
</evidence>
<accession>A0A6A4HGV1</accession>
<evidence type="ECO:0000313" key="2">
    <source>
        <dbReference type="Proteomes" id="UP000799118"/>
    </source>
</evidence>
<gene>
    <name evidence="1" type="ORF">BT96DRAFT_761073</name>
</gene>
<name>A0A6A4HGV1_9AGAR</name>
<keyword evidence="2" id="KW-1185">Reference proteome</keyword>
<dbReference type="EMBL" id="ML769502">
    <property type="protein sequence ID" value="KAE9397093.1"/>
    <property type="molecule type" value="Genomic_DNA"/>
</dbReference>
<dbReference type="Proteomes" id="UP000799118">
    <property type="component" value="Unassembled WGS sequence"/>
</dbReference>
<reference evidence="1" key="1">
    <citation type="journal article" date="2019" name="Environ. Microbiol.">
        <title>Fungal ecological strategies reflected in gene transcription - a case study of two litter decomposers.</title>
        <authorList>
            <person name="Barbi F."/>
            <person name="Kohler A."/>
            <person name="Barry K."/>
            <person name="Baskaran P."/>
            <person name="Daum C."/>
            <person name="Fauchery L."/>
            <person name="Ihrmark K."/>
            <person name="Kuo A."/>
            <person name="LaButti K."/>
            <person name="Lipzen A."/>
            <person name="Morin E."/>
            <person name="Grigoriev I.V."/>
            <person name="Henrissat B."/>
            <person name="Lindahl B."/>
            <person name="Martin F."/>
        </authorList>
    </citation>
    <scope>NUCLEOTIDE SEQUENCE</scope>
    <source>
        <strain evidence="1">JB14</strain>
    </source>
</reference>
<organism evidence="1 2">
    <name type="scientific">Gymnopus androsaceus JB14</name>
    <dbReference type="NCBI Taxonomy" id="1447944"/>
    <lineage>
        <taxon>Eukaryota</taxon>
        <taxon>Fungi</taxon>
        <taxon>Dikarya</taxon>
        <taxon>Basidiomycota</taxon>
        <taxon>Agaricomycotina</taxon>
        <taxon>Agaricomycetes</taxon>
        <taxon>Agaricomycetidae</taxon>
        <taxon>Agaricales</taxon>
        <taxon>Marasmiineae</taxon>
        <taxon>Omphalotaceae</taxon>
        <taxon>Gymnopus</taxon>
    </lineage>
</organism>
<protein>
    <recommendedName>
        <fullName evidence="3">DUF659 domain-containing protein</fullName>
    </recommendedName>
</protein>
<feature type="non-terminal residue" evidence="1">
    <location>
        <position position="1"/>
    </location>
</feature>